<evidence type="ECO:0000259" key="5">
    <source>
        <dbReference type="Pfam" id="PF01915"/>
    </source>
</evidence>
<dbReference type="RefSeq" id="WP_213412724.1">
    <property type="nucleotide sequence ID" value="NZ_BOVK01000037.1"/>
</dbReference>
<keyword evidence="2" id="KW-0378">Hydrolase</keyword>
<dbReference type="Gene3D" id="3.20.20.300">
    <property type="entry name" value="Glycoside hydrolase, family 3, N-terminal domain"/>
    <property type="match status" value="1"/>
</dbReference>
<dbReference type="InterPro" id="IPR050226">
    <property type="entry name" value="NagZ_Beta-hexosaminidase"/>
</dbReference>
<organism evidence="6 7">
    <name type="scientific">Xylanibacillus composti</name>
    <dbReference type="NCBI Taxonomy" id="1572762"/>
    <lineage>
        <taxon>Bacteria</taxon>
        <taxon>Bacillati</taxon>
        <taxon>Bacillota</taxon>
        <taxon>Bacilli</taxon>
        <taxon>Bacillales</taxon>
        <taxon>Paenibacillaceae</taxon>
        <taxon>Xylanibacillus</taxon>
    </lineage>
</organism>
<dbReference type="InterPro" id="IPR002772">
    <property type="entry name" value="Glyco_hydro_3_C"/>
</dbReference>
<dbReference type="Proteomes" id="UP000677918">
    <property type="component" value="Unassembled WGS sequence"/>
</dbReference>
<comment type="similarity">
    <text evidence="1">Belongs to the glycosyl hydrolase 3 family.</text>
</comment>
<dbReference type="EMBL" id="BOVK01000037">
    <property type="protein sequence ID" value="GIQ69936.1"/>
    <property type="molecule type" value="Genomic_DNA"/>
</dbReference>
<dbReference type="Gene3D" id="3.40.50.1700">
    <property type="entry name" value="Glycoside hydrolase family 3 C-terminal domain"/>
    <property type="match status" value="1"/>
</dbReference>
<dbReference type="GO" id="GO:0004553">
    <property type="term" value="F:hydrolase activity, hydrolyzing O-glycosyl compounds"/>
    <property type="evidence" value="ECO:0007669"/>
    <property type="project" value="InterPro"/>
</dbReference>
<evidence type="ECO:0000313" key="6">
    <source>
        <dbReference type="EMBL" id="GIQ69936.1"/>
    </source>
</evidence>
<evidence type="ECO:0000256" key="2">
    <source>
        <dbReference type="ARBA" id="ARBA00022801"/>
    </source>
</evidence>
<dbReference type="NCBIfam" id="NF003740">
    <property type="entry name" value="PRK05337.1"/>
    <property type="match status" value="1"/>
</dbReference>
<dbReference type="PANTHER" id="PTHR30480">
    <property type="entry name" value="BETA-HEXOSAMINIDASE-RELATED"/>
    <property type="match status" value="1"/>
</dbReference>
<dbReference type="SUPFAM" id="SSF52279">
    <property type="entry name" value="Beta-D-glucan exohydrolase, C-terminal domain"/>
    <property type="match status" value="1"/>
</dbReference>
<reference evidence="6" key="1">
    <citation type="submission" date="2021-04" db="EMBL/GenBank/DDBJ databases">
        <title>Draft genome sequence of Xylanibacillus composti strain K13.</title>
        <authorList>
            <person name="Uke A."/>
            <person name="Chhe C."/>
            <person name="Baramee S."/>
            <person name="Kosugi A."/>
        </authorList>
    </citation>
    <scope>NUCLEOTIDE SEQUENCE</scope>
    <source>
        <strain evidence="6">K13</strain>
    </source>
</reference>
<dbReference type="PANTHER" id="PTHR30480:SF16">
    <property type="entry name" value="GLYCOSIDE HYDROLASE FAMILY 3 DOMAIN PROTEIN"/>
    <property type="match status" value="1"/>
</dbReference>
<keyword evidence="7" id="KW-1185">Reference proteome</keyword>
<dbReference type="InterPro" id="IPR017853">
    <property type="entry name" value="GH"/>
</dbReference>
<dbReference type="GO" id="GO:0005975">
    <property type="term" value="P:carbohydrate metabolic process"/>
    <property type="evidence" value="ECO:0007669"/>
    <property type="project" value="InterPro"/>
</dbReference>
<evidence type="ECO:0000256" key="1">
    <source>
        <dbReference type="ARBA" id="ARBA00005336"/>
    </source>
</evidence>
<dbReference type="SUPFAM" id="SSF51445">
    <property type="entry name" value="(Trans)glycosidases"/>
    <property type="match status" value="1"/>
</dbReference>
<feature type="domain" description="Glycoside hydrolase family 3 N-terminal" evidence="4">
    <location>
        <begin position="8"/>
        <end position="332"/>
    </location>
</feature>
<dbReference type="AlphaFoldDB" id="A0A8J4M3W6"/>
<dbReference type="GO" id="GO:0009254">
    <property type="term" value="P:peptidoglycan turnover"/>
    <property type="evidence" value="ECO:0007669"/>
    <property type="project" value="TreeGrafter"/>
</dbReference>
<name>A0A8J4M3W6_9BACL</name>
<sequence length="547" mass="58977">MRSLTSMTLEEKVGQLLICGFAGTEPPAGMLRFIRERKPGGIIYFRRNIASAGQLRSLSDQLQQAAKGADAPPLFIAIDQEGGMVARWDQDAALMPGNMAIGATRRASYAYEAANATGRQLREVGINVNFAPCVDVNNNPANPVIGVRSFGADPDMVAEFGAAAVRGYQEAGVSAAAKHFPGHGDTDIDSHLDLPIIPHAMERLHHVELKPFAEAVRAGTDMIMTAHVVFQALEGNEAVPATLSPRVLDGLLRGQLQFQGIIITDCLEMKAISDGVGVAEGAVRAVEAGADIVLVSHTIARQEEALDALLHAVRSGRMSESRIDASVQRILDLKQKRIAAGTASPPDIPKVFEVNAPAFQKLARSICRDSVTLVRHEGVLPLDSAKSVYVVWPEVTASTEVVEAVEQEMTLGQALQEHLPRVAEDRIALEPGDAELARVLERSQQYEQVVVATYHAGAIGRQGELVRRLMAERLGRGVVVVAVRNPYDLLAFPDVPAYLAVYENRPQMMEALAEVLVGKHSPSGRLPVQLMDQYPIGWGLSYGDGLP</sequence>
<feature type="domain" description="Glycoside hydrolase family 3 C-terminal" evidence="5">
    <location>
        <begin position="372"/>
        <end position="530"/>
    </location>
</feature>
<accession>A0A8J4M3W6</accession>
<keyword evidence="3" id="KW-0326">Glycosidase</keyword>
<gene>
    <name evidence="6" type="ORF">XYCOK13_27600</name>
</gene>
<dbReference type="InterPro" id="IPR036962">
    <property type="entry name" value="Glyco_hydro_3_N_sf"/>
</dbReference>
<proteinExistence type="inferred from homology"/>
<evidence type="ECO:0000256" key="3">
    <source>
        <dbReference type="ARBA" id="ARBA00023295"/>
    </source>
</evidence>
<evidence type="ECO:0000313" key="7">
    <source>
        <dbReference type="Proteomes" id="UP000677918"/>
    </source>
</evidence>
<evidence type="ECO:0000259" key="4">
    <source>
        <dbReference type="Pfam" id="PF00933"/>
    </source>
</evidence>
<dbReference type="Pfam" id="PF01915">
    <property type="entry name" value="Glyco_hydro_3_C"/>
    <property type="match status" value="1"/>
</dbReference>
<comment type="caution">
    <text evidence="6">The sequence shown here is derived from an EMBL/GenBank/DDBJ whole genome shotgun (WGS) entry which is preliminary data.</text>
</comment>
<dbReference type="Pfam" id="PF00933">
    <property type="entry name" value="Glyco_hydro_3"/>
    <property type="match status" value="1"/>
</dbReference>
<dbReference type="InterPro" id="IPR001764">
    <property type="entry name" value="Glyco_hydro_3_N"/>
</dbReference>
<dbReference type="InterPro" id="IPR036881">
    <property type="entry name" value="Glyco_hydro_3_C_sf"/>
</dbReference>
<protein>
    <submittedName>
        <fullName evidence="6">Beta-glucosidase</fullName>
    </submittedName>
</protein>